<sequence>MLLRNIYEAKRKRVIGMHDGEGPMEFARVCTNEDFGAPVDFIDYAVVPPGSAIGAHRHRGNEELYLILKGRGSMQVGASRFAVKEGDLILNPDGSTHSLHNCGCDEIHLFVIQLPMPAY</sequence>
<dbReference type="PANTHER" id="PTHR35848">
    <property type="entry name" value="OXALATE-BINDING PROTEIN"/>
    <property type="match status" value="1"/>
</dbReference>
<dbReference type="InterPro" id="IPR051610">
    <property type="entry name" value="GPI/OXD"/>
</dbReference>
<evidence type="ECO:0000313" key="4">
    <source>
        <dbReference type="Proteomes" id="UP001161691"/>
    </source>
</evidence>
<protein>
    <submittedName>
        <fullName evidence="3">Cupin domain-containing protein</fullName>
    </submittedName>
</protein>
<feature type="domain" description="Cupin type-2" evidence="2">
    <location>
        <begin position="45"/>
        <end position="112"/>
    </location>
</feature>
<dbReference type="RefSeq" id="WP_282910041.1">
    <property type="nucleotide sequence ID" value="NZ_JAGRPV010000001.1"/>
</dbReference>
<dbReference type="Pfam" id="PF07883">
    <property type="entry name" value="Cupin_2"/>
    <property type="match status" value="1"/>
</dbReference>
<organism evidence="3 4">
    <name type="scientific">Cohnella hashimotonis</name>
    <dbReference type="NCBI Taxonomy" id="2826895"/>
    <lineage>
        <taxon>Bacteria</taxon>
        <taxon>Bacillati</taxon>
        <taxon>Bacillota</taxon>
        <taxon>Bacilli</taxon>
        <taxon>Bacillales</taxon>
        <taxon>Paenibacillaceae</taxon>
        <taxon>Cohnella</taxon>
    </lineage>
</organism>
<reference evidence="3" key="1">
    <citation type="submission" date="2023-04" db="EMBL/GenBank/DDBJ databases">
        <title>Comparative genomic analysis of Cohnella hashimotonis sp. nov., isolated from the International Space Station.</title>
        <authorList>
            <person name="Venkateswaran K."/>
            <person name="Simpson A."/>
        </authorList>
    </citation>
    <scope>NUCLEOTIDE SEQUENCE</scope>
    <source>
        <strain evidence="3">F6_2S_P_1</strain>
    </source>
</reference>
<evidence type="ECO:0000313" key="3">
    <source>
        <dbReference type="EMBL" id="MDI4647266.1"/>
    </source>
</evidence>
<dbReference type="InterPro" id="IPR013096">
    <property type="entry name" value="Cupin_2"/>
</dbReference>
<dbReference type="Proteomes" id="UP001161691">
    <property type="component" value="Unassembled WGS sequence"/>
</dbReference>
<dbReference type="InterPro" id="IPR014710">
    <property type="entry name" value="RmlC-like_jellyroll"/>
</dbReference>
<name>A0ABT6TL18_9BACL</name>
<keyword evidence="1" id="KW-0479">Metal-binding</keyword>
<proteinExistence type="predicted"/>
<dbReference type="SUPFAM" id="SSF51182">
    <property type="entry name" value="RmlC-like cupins"/>
    <property type="match status" value="1"/>
</dbReference>
<dbReference type="PANTHER" id="PTHR35848:SF6">
    <property type="entry name" value="CUPIN TYPE-2 DOMAIN-CONTAINING PROTEIN"/>
    <property type="match status" value="1"/>
</dbReference>
<dbReference type="InterPro" id="IPR011051">
    <property type="entry name" value="RmlC_Cupin_sf"/>
</dbReference>
<dbReference type="EMBL" id="JAGRPV010000001">
    <property type="protein sequence ID" value="MDI4647266.1"/>
    <property type="molecule type" value="Genomic_DNA"/>
</dbReference>
<keyword evidence="4" id="KW-1185">Reference proteome</keyword>
<gene>
    <name evidence="3" type="ORF">KB449_19985</name>
</gene>
<dbReference type="Gene3D" id="2.60.120.10">
    <property type="entry name" value="Jelly Rolls"/>
    <property type="match status" value="1"/>
</dbReference>
<comment type="caution">
    <text evidence="3">The sequence shown here is derived from an EMBL/GenBank/DDBJ whole genome shotgun (WGS) entry which is preliminary data.</text>
</comment>
<accession>A0ABT6TL18</accession>
<evidence type="ECO:0000259" key="2">
    <source>
        <dbReference type="Pfam" id="PF07883"/>
    </source>
</evidence>
<evidence type="ECO:0000256" key="1">
    <source>
        <dbReference type="ARBA" id="ARBA00022723"/>
    </source>
</evidence>